<dbReference type="InterPro" id="IPR018247">
    <property type="entry name" value="EF_Hand_1_Ca_BS"/>
</dbReference>
<accession>A0A0S2TFK8</accession>
<protein>
    <recommendedName>
        <fullName evidence="1">EF-hand domain-containing protein</fullName>
    </recommendedName>
</protein>
<dbReference type="InterPro" id="IPR011033">
    <property type="entry name" value="PRC_barrel-like_sf"/>
</dbReference>
<dbReference type="KEGG" id="tee:Tel_12430"/>
<dbReference type="Proteomes" id="UP000055136">
    <property type="component" value="Chromosome"/>
</dbReference>
<evidence type="ECO:0000313" key="3">
    <source>
        <dbReference type="Proteomes" id="UP000055136"/>
    </source>
</evidence>
<dbReference type="PROSITE" id="PS50222">
    <property type="entry name" value="EF_HAND_2"/>
    <property type="match status" value="1"/>
</dbReference>
<dbReference type="PANTHER" id="PTHR36505">
    <property type="entry name" value="BLR1072 PROTEIN"/>
    <property type="match status" value="1"/>
</dbReference>
<dbReference type="STRING" id="1748243.Tel_12430"/>
<dbReference type="PROSITE" id="PS00018">
    <property type="entry name" value="EF_HAND_1"/>
    <property type="match status" value="1"/>
</dbReference>
<dbReference type="Gene3D" id="1.10.238.10">
    <property type="entry name" value="EF-hand"/>
    <property type="match status" value="1"/>
</dbReference>
<evidence type="ECO:0000313" key="2">
    <source>
        <dbReference type="EMBL" id="ALP53876.1"/>
    </source>
</evidence>
<dbReference type="AlphaFoldDB" id="A0A0S2TFK8"/>
<dbReference type="InterPro" id="IPR011992">
    <property type="entry name" value="EF-hand-dom_pair"/>
</dbReference>
<reference evidence="2" key="1">
    <citation type="submission" date="2015-10" db="EMBL/GenBank/DDBJ databases">
        <title>Description of Candidatus Tenderia electrophaga gen. nov, sp. nov., an Uncultivated Electroautotroph from a Biocathode Enrichment.</title>
        <authorList>
            <person name="Eddie B.J."/>
            <person name="Malanoski A.P."/>
            <person name="Wang Z."/>
            <person name="Hall R.J."/>
            <person name="Oh S.D."/>
            <person name="Heiner C."/>
            <person name="Lin B."/>
            <person name="Strycharz-Glaven S.M."/>
        </authorList>
    </citation>
    <scope>NUCLEOTIDE SEQUENCE [LARGE SCALE GENOMIC DNA]</scope>
    <source>
        <strain evidence="2">NRL1</strain>
    </source>
</reference>
<dbReference type="EMBL" id="CP013099">
    <property type="protein sequence ID" value="ALP53876.1"/>
    <property type="molecule type" value="Genomic_DNA"/>
</dbReference>
<feature type="domain" description="EF-hand" evidence="1">
    <location>
        <begin position="142"/>
        <end position="177"/>
    </location>
</feature>
<keyword evidence="3" id="KW-1185">Reference proteome</keyword>
<dbReference type="Gene3D" id="2.30.30.240">
    <property type="entry name" value="PRC-barrel domain"/>
    <property type="match status" value="1"/>
</dbReference>
<name>A0A0S2TFK8_9GAMM</name>
<sequence>MLTLASAPLMAESQQSKSDAVKWAYKTTDLIDHEVISDNGNKLGTINELVFDETGKISYFVLSRGGFLGVNETKILVPWSALGDLDAEMGSYIAKVNSAAIENAPTLSPNDLAELTNPELTREVDKHFMAAGMRDTGMASAPDSEKIRQKFSKYDKDSDGMLSREEAKEIAGLASSFKQADGDDDGSISRAEYARFVVTDK</sequence>
<proteinExistence type="predicted"/>
<dbReference type="PANTHER" id="PTHR36505:SF1">
    <property type="entry name" value="BLR1072 PROTEIN"/>
    <property type="match status" value="1"/>
</dbReference>
<dbReference type="GO" id="GO:0005509">
    <property type="term" value="F:calcium ion binding"/>
    <property type="evidence" value="ECO:0007669"/>
    <property type="project" value="InterPro"/>
</dbReference>
<dbReference type="Pfam" id="PF13202">
    <property type="entry name" value="EF-hand_5"/>
    <property type="match status" value="2"/>
</dbReference>
<gene>
    <name evidence="2" type="ORF">Tel_12430</name>
</gene>
<evidence type="ECO:0000259" key="1">
    <source>
        <dbReference type="PROSITE" id="PS50222"/>
    </source>
</evidence>
<dbReference type="InterPro" id="IPR002048">
    <property type="entry name" value="EF_hand_dom"/>
</dbReference>
<dbReference type="SUPFAM" id="SSF50346">
    <property type="entry name" value="PRC-barrel domain"/>
    <property type="match status" value="1"/>
</dbReference>
<dbReference type="InterPro" id="IPR027275">
    <property type="entry name" value="PRC-brl_dom"/>
</dbReference>
<dbReference type="CDD" id="cd00051">
    <property type="entry name" value="EFh"/>
    <property type="match status" value="1"/>
</dbReference>
<organism evidence="2 3">
    <name type="scientific">Candidatus Tenderia electrophaga</name>
    <dbReference type="NCBI Taxonomy" id="1748243"/>
    <lineage>
        <taxon>Bacteria</taxon>
        <taxon>Pseudomonadati</taxon>
        <taxon>Pseudomonadota</taxon>
        <taxon>Gammaproteobacteria</taxon>
        <taxon>Candidatus Tenderiales</taxon>
        <taxon>Candidatus Tenderiaceae</taxon>
        <taxon>Candidatus Tenderia</taxon>
    </lineage>
</organism>
<dbReference type="SUPFAM" id="SSF47473">
    <property type="entry name" value="EF-hand"/>
    <property type="match status" value="1"/>
</dbReference>
<dbReference type="Pfam" id="PF05239">
    <property type="entry name" value="PRC"/>
    <property type="match status" value="1"/>
</dbReference>